<organism evidence="2 3">
    <name type="scientific">Neurospora tetrasperma (strain FGSC 2508 / ATCC MYA-4615 / P0657)</name>
    <dbReference type="NCBI Taxonomy" id="510951"/>
    <lineage>
        <taxon>Eukaryota</taxon>
        <taxon>Fungi</taxon>
        <taxon>Dikarya</taxon>
        <taxon>Ascomycota</taxon>
        <taxon>Pezizomycotina</taxon>
        <taxon>Sordariomycetes</taxon>
        <taxon>Sordariomycetidae</taxon>
        <taxon>Sordariales</taxon>
        <taxon>Sordariaceae</taxon>
        <taxon>Neurospora</taxon>
    </lineage>
</organism>
<protein>
    <submittedName>
        <fullName evidence="2">Uncharacterized protein</fullName>
    </submittedName>
</protein>
<dbReference type="RefSeq" id="XP_009847178.1">
    <property type="nucleotide sequence ID" value="XM_009848876.1"/>
</dbReference>
<sequence>DGRLLRSGTEDRSTVSQSILPYLRVTLIDVHHQVYRGITWEPNDSKKETPRSEFCVQDQV</sequence>
<evidence type="ECO:0000313" key="3">
    <source>
        <dbReference type="Proteomes" id="UP000008065"/>
    </source>
</evidence>
<feature type="region of interest" description="Disordered" evidence="1">
    <location>
        <begin position="41"/>
        <end position="60"/>
    </location>
</feature>
<feature type="non-terminal residue" evidence="2">
    <location>
        <position position="1"/>
    </location>
</feature>
<gene>
    <name evidence="2" type="ORF">NEUTE1DRAFT_37150</name>
</gene>
<proteinExistence type="predicted"/>
<keyword evidence="3" id="KW-1185">Reference proteome</keyword>
<reference evidence="3" key="1">
    <citation type="journal article" date="2011" name="Genetics">
        <title>Massive changes in genome architecture accompany the transition to self-fertility in the filamentous fungus Neurospora tetrasperma.</title>
        <authorList>
            <person name="Ellison C.E."/>
            <person name="Stajich J.E."/>
            <person name="Jacobson D.J."/>
            <person name="Natvig D.O."/>
            <person name="Lapidus A."/>
            <person name="Foster B."/>
            <person name="Aerts A."/>
            <person name="Riley R."/>
            <person name="Lindquist E.A."/>
            <person name="Grigoriev I.V."/>
            <person name="Taylor J.W."/>
        </authorList>
    </citation>
    <scope>NUCLEOTIDE SEQUENCE [LARGE SCALE GENOMIC DNA]</scope>
    <source>
        <strain evidence="3">FGSC 2508 / P0657</strain>
    </source>
</reference>
<dbReference type="EMBL" id="GL891302">
    <property type="protein sequence ID" value="EGO60823.1"/>
    <property type="molecule type" value="Genomic_DNA"/>
</dbReference>
<dbReference type="OrthoDB" id="10286915at2759"/>
<dbReference type="KEGG" id="nte:NEUTE1DRAFT37150"/>
<name>F8MEJ2_NEUT8</name>
<dbReference type="GeneID" id="20827589"/>
<dbReference type="Proteomes" id="UP000008065">
    <property type="component" value="Unassembled WGS sequence"/>
</dbReference>
<dbReference type="HOGENOM" id="CLU_2961338_0_0_1"/>
<accession>F8MEJ2</accession>
<evidence type="ECO:0000313" key="2">
    <source>
        <dbReference type="EMBL" id="EGO60823.1"/>
    </source>
</evidence>
<dbReference type="AlphaFoldDB" id="F8MEJ2"/>
<evidence type="ECO:0000256" key="1">
    <source>
        <dbReference type="SAM" id="MobiDB-lite"/>
    </source>
</evidence>
<dbReference type="VEuPathDB" id="FungiDB:NEUTE1DRAFT_37150"/>